<accession>A0A830HSD6</accession>
<dbReference type="InterPro" id="IPR052514">
    <property type="entry name" value="SAM-dependent_MTase"/>
</dbReference>
<dbReference type="Gene3D" id="3.40.50.150">
    <property type="entry name" value="Vaccinia Virus protein VP39"/>
    <property type="match status" value="1"/>
</dbReference>
<reference evidence="2" key="1">
    <citation type="submission" date="2020-10" db="EMBL/GenBank/DDBJ databases">
        <title>Unveiling of a novel bifunctional photoreceptor, Dualchrome1, isolated from a cosmopolitan green alga.</title>
        <authorList>
            <person name="Suzuki S."/>
            <person name="Kawachi M."/>
        </authorList>
    </citation>
    <scope>NUCLEOTIDE SEQUENCE</scope>
    <source>
        <strain evidence="2">NIES 2893</strain>
    </source>
</reference>
<protein>
    <recommendedName>
        <fullName evidence="1">Methyltransferase FkbM domain-containing protein</fullName>
    </recommendedName>
</protein>
<evidence type="ECO:0000313" key="2">
    <source>
        <dbReference type="EMBL" id="GHP08381.1"/>
    </source>
</evidence>
<name>A0A830HSD6_9CHLO</name>
<comment type="caution">
    <text evidence="2">The sequence shown here is derived from an EMBL/GenBank/DDBJ whole genome shotgun (WGS) entry which is preliminary data.</text>
</comment>
<proteinExistence type="predicted"/>
<dbReference type="AlphaFoldDB" id="A0A830HSD6"/>
<dbReference type="InterPro" id="IPR006342">
    <property type="entry name" value="FkbM_mtfrase"/>
</dbReference>
<gene>
    <name evidence="2" type="ORF">PPROV_000712000</name>
</gene>
<dbReference type="Proteomes" id="UP000660262">
    <property type="component" value="Unassembled WGS sequence"/>
</dbReference>
<dbReference type="OrthoDB" id="5835829at2759"/>
<dbReference type="PANTHER" id="PTHR34203:SF15">
    <property type="entry name" value="SLL1173 PROTEIN"/>
    <property type="match status" value="1"/>
</dbReference>
<sequence>MSTSAHSHASLSIVVDVGANIGMFALHALNNKGAARVISVEPAYDTFSMLQKNAASHDNLTVIRAAVGNPPRGNQTNTAVLTTYTNCSGWASVQPRPDGDVLEDVVCFSRDLAKRATHNSEDAQLFDELAGGKMQATILRTCLAQTNRNGVLGRFSKLAESLVRLQARRILQSSQVEEVPLLSLDAILAMHVDDCDDVALLKVDVEGLEHQVLEGLTRRWERVKAVVCETHGGDDASDAVASKLRSAGKFDEVHVTTPIAHSKLRMVYAARHLM</sequence>
<dbReference type="InterPro" id="IPR029063">
    <property type="entry name" value="SAM-dependent_MTases_sf"/>
</dbReference>
<dbReference type="Pfam" id="PF05050">
    <property type="entry name" value="Methyltransf_21"/>
    <property type="match status" value="1"/>
</dbReference>
<feature type="domain" description="Methyltransferase FkbM" evidence="1">
    <location>
        <begin position="16"/>
        <end position="248"/>
    </location>
</feature>
<dbReference type="EMBL" id="BNJQ01000020">
    <property type="protein sequence ID" value="GHP08381.1"/>
    <property type="molecule type" value="Genomic_DNA"/>
</dbReference>
<dbReference type="NCBIfam" id="TIGR01444">
    <property type="entry name" value="fkbM_fam"/>
    <property type="match status" value="2"/>
</dbReference>
<dbReference type="PANTHER" id="PTHR34203">
    <property type="entry name" value="METHYLTRANSFERASE, FKBM FAMILY PROTEIN"/>
    <property type="match status" value="1"/>
</dbReference>
<evidence type="ECO:0000313" key="3">
    <source>
        <dbReference type="Proteomes" id="UP000660262"/>
    </source>
</evidence>
<organism evidence="2 3">
    <name type="scientific">Pycnococcus provasolii</name>
    <dbReference type="NCBI Taxonomy" id="41880"/>
    <lineage>
        <taxon>Eukaryota</taxon>
        <taxon>Viridiplantae</taxon>
        <taxon>Chlorophyta</taxon>
        <taxon>Pseudoscourfieldiophyceae</taxon>
        <taxon>Pseudoscourfieldiales</taxon>
        <taxon>Pycnococcaceae</taxon>
        <taxon>Pycnococcus</taxon>
    </lineage>
</organism>
<keyword evidence="3" id="KW-1185">Reference proteome</keyword>
<evidence type="ECO:0000259" key="1">
    <source>
        <dbReference type="Pfam" id="PF05050"/>
    </source>
</evidence>
<dbReference type="SUPFAM" id="SSF53335">
    <property type="entry name" value="S-adenosyl-L-methionine-dependent methyltransferases"/>
    <property type="match status" value="2"/>
</dbReference>